<feature type="transmembrane region" description="Helical" evidence="1">
    <location>
        <begin position="164"/>
        <end position="190"/>
    </location>
</feature>
<accession>A0A977PKR7</accession>
<sequence length="224" mass="25119">MGVMERIIFELLISIPIAIWTLFVMKVLTKKLYHVLRDRGVEHNVAVYYNRKLIHITAGGLVLLVPFLYTEPLVPISLSLILTAIVAKARMEKKKLMYWFQTHENDYEVHFTLMTAVMLALGYLLGNPWYGVLPAAFMAIGDGVTGLIRNALFKRRTKSWYGNIGMLIVNVLIGSLVGLPGIIAGIVAAIVERFEFLGGKIDDNITVPLCSFIVLVLLSRIFNI</sequence>
<keyword evidence="1" id="KW-0472">Membrane</keyword>
<evidence type="ECO:0000313" key="3">
    <source>
        <dbReference type="Proteomes" id="UP001063698"/>
    </source>
</evidence>
<feature type="transmembrane region" description="Helical" evidence="1">
    <location>
        <begin position="205"/>
        <end position="222"/>
    </location>
</feature>
<dbReference type="AlphaFoldDB" id="A0A977PKR7"/>
<feature type="transmembrane region" description="Helical" evidence="1">
    <location>
        <begin position="109"/>
        <end position="126"/>
    </location>
</feature>
<keyword evidence="2" id="KW-0808">Transferase</keyword>
<keyword evidence="1" id="KW-1133">Transmembrane helix</keyword>
<keyword evidence="3" id="KW-1185">Reference proteome</keyword>
<keyword evidence="2" id="KW-0418">Kinase</keyword>
<dbReference type="Proteomes" id="UP001063698">
    <property type="component" value="Chromosome"/>
</dbReference>
<evidence type="ECO:0000256" key="1">
    <source>
        <dbReference type="SAM" id="Phobius"/>
    </source>
</evidence>
<dbReference type="GO" id="GO:0016301">
    <property type="term" value="F:kinase activity"/>
    <property type="evidence" value="ECO:0007669"/>
    <property type="project" value="UniProtKB-KW"/>
</dbReference>
<feature type="transmembrane region" description="Helical" evidence="1">
    <location>
        <begin position="73"/>
        <end position="89"/>
    </location>
</feature>
<keyword evidence="1" id="KW-0812">Transmembrane</keyword>
<feature type="transmembrane region" description="Helical" evidence="1">
    <location>
        <begin position="6"/>
        <end position="28"/>
    </location>
</feature>
<reference evidence="2" key="1">
    <citation type="submission" date="2013-11" db="EMBL/GenBank/DDBJ databases">
        <title>Comparative genomics of Ignicoccus.</title>
        <authorList>
            <person name="Podar M."/>
        </authorList>
    </citation>
    <scope>NUCLEOTIDE SEQUENCE</scope>
    <source>
        <strain evidence="2">DSM 13166</strain>
    </source>
</reference>
<gene>
    <name evidence="2" type="ORF">IPA_05355</name>
</gene>
<protein>
    <submittedName>
        <fullName evidence="2">Dolichol kinase</fullName>
    </submittedName>
</protein>
<dbReference type="KEGG" id="ipc:IPA_05355"/>
<dbReference type="EMBL" id="CP006868">
    <property type="protein sequence ID" value="UXD21555.1"/>
    <property type="molecule type" value="Genomic_DNA"/>
</dbReference>
<feature type="transmembrane region" description="Helical" evidence="1">
    <location>
        <begin position="132"/>
        <end position="152"/>
    </location>
</feature>
<proteinExistence type="predicted"/>
<name>A0A977PKR7_9CREN</name>
<evidence type="ECO:0000313" key="2">
    <source>
        <dbReference type="EMBL" id="UXD21555.1"/>
    </source>
</evidence>
<organism evidence="2 3">
    <name type="scientific">Ignicoccus pacificus DSM 13166</name>
    <dbReference type="NCBI Taxonomy" id="940294"/>
    <lineage>
        <taxon>Archaea</taxon>
        <taxon>Thermoproteota</taxon>
        <taxon>Thermoprotei</taxon>
        <taxon>Desulfurococcales</taxon>
        <taxon>Desulfurococcaceae</taxon>
        <taxon>Ignicoccus</taxon>
    </lineage>
</organism>